<dbReference type="Proteomes" id="UP001176521">
    <property type="component" value="Unassembled WGS sequence"/>
</dbReference>
<evidence type="ECO:0000313" key="3">
    <source>
        <dbReference type="Proteomes" id="UP001176521"/>
    </source>
</evidence>
<name>A0AAN6G3A8_9BASI</name>
<comment type="caution">
    <text evidence="2">The sequence shown here is derived from an EMBL/GenBank/DDBJ whole genome shotgun (WGS) entry which is preliminary data.</text>
</comment>
<proteinExistence type="predicted"/>
<feature type="transmembrane region" description="Helical" evidence="1">
    <location>
        <begin position="20"/>
        <end position="38"/>
    </location>
</feature>
<reference evidence="2" key="1">
    <citation type="journal article" date="2023" name="PhytoFront">
        <title>Draft Genome Resources of Seven Strains of Tilletia horrida, Causal Agent of Kernel Smut of Rice.</title>
        <authorList>
            <person name="Khanal S."/>
            <person name="Antony Babu S."/>
            <person name="Zhou X.G."/>
        </authorList>
    </citation>
    <scope>NUCLEOTIDE SEQUENCE</scope>
    <source>
        <strain evidence="2">TX3</strain>
    </source>
</reference>
<gene>
    <name evidence="2" type="ORF">OC842_007993</name>
</gene>
<organism evidence="2 3">
    <name type="scientific">Tilletia horrida</name>
    <dbReference type="NCBI Taxonomy" id="155126"/>
    <lineage>
        <taxon>Eukaryota</taxon>
        <taxon>Fungi</taxon>
        <taxon>Dikarya</taxon>
        <taxon>Basidiomycota</taxon>
        <taxon>Ustilaginomycotina</taxon>
        <taxon>Exobasidiomycetes</taxon>
        <taxon>Tilletiales</taxon>
        <taxon>Tilletiaceae</taxon>
        <taxon>Tilletia</taxon>
    </lineage>
</organism>
<accession>A0AAN6G3A8</accession>
<sequence>MTVFCYSGNGASSCTVNVILTAYIPATLVLVYLLAILTPRWIRVRLRRSAVVRAFQPFVTPEEAYEIYQRQQKRLPAAFAYDLGQPKDDT</sequence>
<evidence type="ECO:0000256" key="1">
    <source>
        <dbReference type="SAM" id="Phobius"/>
    </source>
</evidence>
<keyword evidence="1" id="KW-0472">Membrane</keyword>
<evidence type="ECO:0000313" key="2">
    <source>
        <dbReference type="EMBL" id="KAK0517809.1"/>
    </source>
</evidence>
<keyword evidence="3" id="KW-1185">Reference proteome</keyword>
<dbReference type="EMBL" id="JAPDMQ010001598">
    <property type="protein sequence ID" value="KAK0517809.1"/>
    <property type="molecule type" value="Genomic_DNA"/>
</dbReference>
<keyword evidence="1" id="KW-0812">Transmembrane</keyword>
<keyword evidence="1" id="KW-1133">Transmembrane helix</keyword>
<dbReference type="AlphaFoldDB" id="A0AAN6G3A8"/>
<protein>
    <submittedName>
        <fullName evidence="2">Uncharacterized protein</fullName>
    </submittedName>
</protein>
<feature type="non-terminal residue" evidence="2">
    <location>
        <position position="90"/>
    </location>
</feature>